<evidence type="ECO:0000256" key="2">
    <source>
        <dbReference type="ARBA" id="ARBA00005219"/>
    </source>
</evidence>
<dbReference type="GO" id="GO:0009231">
    <property type="term" value="P:riboflavin biosynthetic process"/>
    <property type="evidence" value="ECO:0007669"/>
    <property type="project" value="InterPro"/>
</dbReference>
<evidence type="ECO:0000313" key="18">
    <source>
        <dbReference type="EMBL" id="ADJ93995.1"/>
    </source>
</evidence>
<organism evidence="18">
    <name type="scientific">Clostridia bacterium enrichment culture clone BF</name>
    <dbReference type="NCBI Taxonomy" id="857391"/>
    <lineage>
        <taxon>Bacteria</taxon>
        <taxon>Bacillati</taxon>
        <taxon>Bacillota</taxon>
        <taxon>Clostridia</taxon>
        <taxon>environmental samples</taxon>
    </lineage>
</organism>
<accession>D8WWP1</accession>
<evidence type="ECO:0000256" key="7">
    <source>
        <dbReference type="ARBA" id="ARBA00022643"/>
    </source>
</evidence>
<dbReference type="GO" id="GO:0008531">
    <property type="term" value="F:riboflavin kinase activity"/>
    <property type="evidence" value="ECO:0007669"/>
    <property type="project" value="InterPro"/>
</dbReference>
<dbReference type="EMBL" id="GU357985">
    <property type="protein sequence ID" value="ADJ93995.1"/>
    <property type="molecule type" value="Genomic_DNA"/>
</dbReference>
<evidence type="ECO:0000256" key="5">
    <source>
        <dbReference type="ARBA" id="ARBA00017394"/>
    </source>
</evidence>
<keyword evidence="7" id="KW-0288">FMN</keyword>
<feature type="non-terminal residue" evidence="18">
    <location>
        <position position="145"/>
    </location>
</feature>
<dbReference type="GO" id="GO:0000166">
    <property type="term" value="F:nucleotide binding"/>
    <property type="evidence" value="ECO:0007669"/>
    <property type="project" value="UniProtKB-KW"/>
</dbReference>
<evidence type="ECO:0000256" key="11">
    <source>
        <dbReference type="ARBA" id="ARBA00022777"/>
    </source>
</evidence>
<dbReference type="GO" id="GO:0009398">
    <property type="term" value="P:FMN biosynthetic process"/>
    <property type="evidence" value="ECO:0007669"/>
    <property type="project" value="UniProtKB-UniPathway"/>
</dbReference>
<proteinExistence type="inferred from homology"/>
<comment type="catalytic activity">
    <reaction evidence="16">
        <text>riboflavin + CTP = CDP + FMN + H(+)</text>
        <dbReference type="Rhea" id="RHEA:25021"/>
        <dbReference type="ChEBI" id="CHEBI:15378"/>
        <dbReference type="ChEBI" id="CHEBI:37563"/>
        <dbReference type="ChEBI" id="CHEBI:57986"/>
        <dbReference type="ChEBI" id="CHEBI:58069"/>
        <dbReference type="ChEBI" id="CHEBI:58210"/>
        <dbReference type="EC" id="2.7.1.161"/>
    </reaction>
</comment>
<dbReference type="InterPro" id="IPR039063">
    <property type="entry name" value="RibK_CTP-dep"/>
</dbReference>
<evidence type="ECO:0000256" key="3">
    <source>
        <dbReference type="ARBA" id="ARBA00006428"/>
    </source>
</evidence>
<evidence type="ECO:0000256" key="8">
    <source>
        <dbReference type="ARBA" id="ARBA00022679"/>
    </source>
</evidence>
<evidence type="ECO:0000256" key="6">
    <source>
        <dbReference type="ARBA" id="ARBA00022630"/>
    </source>
</evidence>
<keyword evidence="11" id="KW-0418">Kinase</keyword>
<keyword evidence="9" id="KW-0479">Metal-binding</keyword>
<dbReference type="EC" id="2.7.1.161" evidence="4"/>
<evidence type="ECO:0000256" key="14">
    <source>
        <dbReference type="ARBA" id="ARBA00030544"/>
    </source>
</evidence>
<dbReference type="Gene3D" id="2.40.30.30">
    <property type="entry name" value="Riboflavin kinase-like"/>
    <property type="match status" value="1"/>
</dbReference>
<evidence type="ECO:0000256" key="10">
    <source>
        <dbReference type="ARBA" id="ARBA00022741"/>
    </source>
</evidence>
<reference evidence="18" key="1">
    <citation type="journal article" date="2010" name="Environ. Microbiol.">
        <title>Identification of enzymes involved in anaerobic benzene degradation by a strictly anaerobic iron-reducing enrichment culture.</title>
        <authorList>
            <person name="Abu Laban N."/>
            <person name="Selesi D."/>
            <person name="Rattei T."/>
            <person name="Tischler P."/>
            <person name="Meckenstock R.U."/>
        </authorList>
    </citation>
    <scope>NUCLEOTIDE SEQUENCE</scope>
</reference>
<dbReference type="GO" id="GO:0046872">
    <property type="term" value="F:metal ion binding"/>
    <property type="evidence" value="ECO:0007669"/>
    <property type="project" value="UniProtKB-KW"/>
</dbReference>
<keyword evidence="8" id="KW-0808">Transferase</keyword>
<evidence type="ECO:0000256" key="1">
    <source>
        <dbReference type="ARBA" id="ARBA00001946"/>
    </source>
</evidence>
<keyword evidence="6" id="KW-0285">Flavoprotein</keyword>
<evidence type="ECO:0000256" key="9">
    <source>
        <dbReference type="ARBA" id="ARBA00022723"/>
    </source>
</evidence>
<dbReference type="PANTHER" id="PTHR40706:SF1">
    <property type="entry name" value="RIBOFLAVIN KINASE"/>
    <property type="match status" value="1"/>
</dbReference>
<evidence type="ECO:0000256" key="13">
    <source>
        <dbReference type="ARBA" id="ARBA00029789"/>
    </source>
</evidence>
<dbReference type="PANTHER" id="PTHR40706">
    <property type="entry name" value="RIBOFLAVIN KINASE"/>
    <property type="match status" value="1"/>
</dbReference>
<dbReference type="InterPro" id="IPR023465">
    <property type="entry name" value="Riboflavin_kinase_dom_sf"/>
</dbReference>
<evidence type="ECO:0000256" key="4">
    <source>
        <dbReference type="ARBA" id="ARBA00011987"/>
    </source>
</evidence>
<feature type="domain" description="Riboflavin kinase" evidence="17">
    <location>
        <begin position="13"/>
        <end position="129"/>
    </location>
</feature>
<keyword evidence="12" id="KW-0460">Magnesium</keyword>
<keyword evidence="10" id="KW-0547">Nucleotide-binding</keyword>
<dbReference type="AlphaFoldDB" id="D8WWP1"/>
<evidence type="ECO:0000256" key="15">
    <source>
        <dbReference type="ARBA" id="ARBA00033116"/>
    </source>
</evidence>
<evidence type="ECO:0000256" key="12">
    <source>
        <dbReference type="ARBA" id="ARBA00022842"/>
    </source>
</evidence>
<comment type="cofactor">
    <cofactor evidence="1">
        <name>Mg(2+)</name>
        <dbReference type="ChEBI" id="CHEBI:18420"/>
    </cofactor>
</comment>
<evidence type="ECO:0000259" key="17">
    <source>
        <dbReference type="Pfam" id="PF01982"/>
    </source>
</evidence>
<comment type="pathway">
    <text evidence="2">Cofactor biosynthesis; FMN biosynthesis; FMN from riboflavin (CTP route): step 1/1.</text>
</comment>
<dbReference type="SUPFAM" id="SSF82114">
    <property type="entry name" value="Riboflavin kinase-like"/>
    <property type="match status" value="1"/>
</dbReference>
<comment type="similarity">
    <text evidence="3">Belongs to the archaeal riboflavin kinase family.</text>
</comment>
<name>D8WWP1_9FIRM</name>
<dbReference type="Pfam" id="PF01982">
    <property type="entry name" value="CTP-dep_RFKase"/>
    <property type="match status" value="1"/>
</dbReference>
<dbReference type="UniPathway" id="UPA00276">
    <property type="reaction ID" value="UER00929"/>
</dbReference>
<protein>
    <recommendedName>
        <fullName evidence="5">Riboflavin kinase</fullName>
        <ecNumber evidence="4">2.7.1.161</ecNumber>
    </recommendedName>
    <alternativeName>
        <fullName evidence="14">CTP-dependent riboflavin kinase</fullName>
    </alternativeName>
    <alternativeName>
        <fullName evidence="15">CTP:riboflavin 5'-phosphotransferase</fullName>
    </alternativeName>
    <alternativeName>
        <fullName evidence="13">Flavokinase</fullName>
    </alternativeName>
</protein>
<evidence type="ECO:0000256" key="16">
    <source>
        <dbReference type="ARBA" id="ARBA00047857"/>
    </source>
</evidence>
<dbReference type="InterPro" id="IPR023602">
    <property type="entry name" value="Riboflavin_kinase_CTP-dep"/>
</dbReference>
<sequence>MEIESLIVEGHLVSGLGEGTYMTQLEWVETQCQKKFGFHPQPGTFNIQLDKKETERYSIVKKYRGIKILPPSDIFAAAKCFPVQLGKVKGIVAIPMLDDYPPNILEIMAPIRIRDAFGFREGDLIQVKIELGSFVKRGDDQSELK</sequence>